<dbReference type="SUPFAM" id="SSF55048">
    <property type="entry name" value="Probable ACP-binding domain of malonyl-CoA ACP transacylase"/>
    <property type="match status" value="1"/>
</dbReference>
<dbReference type="InterPro" id="IPR057326">
    <property type="entry name" value="KR_dom"/>
</dbReference>
<dbReference type="InterPro" id="IPR020806">
    <property type="entry name" value="PKS_PP-bd"/>
</dbReference>
<evidence type="ECO:0000259" key="10">
    <source>
        <dbReference type="PROSITE" id="PS52019"/>
    </source>
</evidence>
<dbReference type="GO" id="GO:0004312">
    <property type="term" value="F:fatty acid synthase activity"/>
    <property type="evidence" value="ECO:0007669"/>
    <property type="project" value="TreeGrafter"/>
</dbReference>
<feature type="compositionally biased region" description="Polar residues" evidence="7">
    <location>
        <begin position="1179"/>
        <end position="1189"/>
    </location>
</feature>
<dbReference type="InterPro" id="IPR049551">
    <property type="entry name" value="PKS_DH_C"/>
</dbReference>
<evidence type="ECO:0000313" key="12">
    <source>
        <dbReference type="Proteomes" id="UP001281003"/>
    </source>
</evidence>
<dbReference type="SUPFAM" id="SSF53901">
    <property type="entry name" value="Thiolase-like"/>
    <property type="match status" value="1"/>
</dbReference>
<feature type="region of interest" description="Disordered" evidence="7">
    <location>
        <begin position="1402"/>
        <end position="1430"/>
    </location>
</feature>
<proteinExistence type="predicted"/>
<dbReference type="InterPro" id="IPR036736">
    <property type="entry name" value="ACP-like_sf"/>
</dbReference>
<dbReference type="InterPro" id="IPR014043">
    <property type="entry name" value="Acyl_transferase_dom"/>
</dbReference>
<dbReference type="EMBL" id="JAUTDP010000002">
    <property type="protein sequence ID" value="KAK3401287.1"/>
    <property type="molecule type" value="Genomic_DNA"/>
</dbReference>
<comment type="caution">
    <text evidence="6">Lacks conserved residue(s) required for the propagation of feature annotation.</text>
</comment>
<feature type="compositionally biased region" description="Low complexity" evidence="7">
    <location>
        <begin position="1148"/>
        <end position="1168"/>
    </location>
</feature>
<dbReference type="InterPro" id="IPR056501">
    <property type="entry name" value="NAD-bd_HRPKS_sdrA"/>
</dbReference>
<feature type="domain" description="Ketosynthase family 3 (KS3)" evidence="9">
    <location>
        <begin position="27"/>
        <end position="452"/>
    </location>
</feature>
<dbReference type="PROSITE" id="PS00012">
    <property type="entry name" value="PHOSPHOPANTETHEINE"/>
    <property type="match status" value="1"/>
</dbReference>
<dbReference type="Pfam" id="PF23114">
    <property type="entry name" value="NAD-bd_HRPKS_sdrA"/>
    <property type="match status" value="1"/>
</dbReference>
<keyword evidence="5" id="KW-0511">Multifunctional enzyme</keyword>
<sequence>MASRQSKTVPPVAGPAPAPNQQPTGAPAPVAIVGMSCRLPGDVSTPGQFYRMMCRGRSGWSKVPKDRFNAEAYNHPNPDHKGTFNSQGGYFVKQDLSGFDAAFFDVTKREAEAMDPAQRLLMECTYEALESAGIPREHIAGTRTGVFIGGNYGEHRMSHMRDLDTMPSFDATGNQPAFLSGRLAYYFNLHGPTFTVDTACSSSLHALHLAVQSIRNGESEAAVVGASHLITQPDIWVSMSMLRLFSDVGRTFAFDQRAKSGYARGEGCAVIILKPVDLALRDNDHIFSVITHSGISHNGRTVGIVAPSPDEQEQLLRDVFTAAQIDPREVGFFEAHGTGTKKGDPIEATAIYNAVGRHFDKNDPLYIGSSKPNVGHLECASGLVSVIKGVLSLYYGFILPNADFESENPEIPFKKWNMTVAKQQKPWPAHKKYACVNNFGFSGSNSTCILSGPPVHRKIELGEHGAYTTPRLFVLSANDEQALRTSIKELGIWLEQHAELYQTTMPRNLAYTLCQRRSHFPWRVSIVETICSGLAGSLNGHDLTPVRASAEQPRLAFIFTGQGAQWWAMGRELLQSHPVYCDSIKRADKALRDVGADFSIYEELTRDQKTTKVGQAHISQPICSAVQLALVDLLASFGIKPGAVTGHSSGEIGAAYAAGALSFEGAMQAAYYRGQMIVELKKAHPELKGSMLAVGSGAEDCEPLLQQINTSDSKAVVACENSPSSTTLSGDEAAIDRAAELFQKKGTFNRKLFVDVAYHSPHMALIADKYLQAVSHIQPPDTRASSTVEVYSSLHARRLSSLSELGPSYWVNNLTQPVRFSTALQHLIAGFRPDILLEVGPHAALKGPIMQTIKYLSSPSRGTSPSTSLPSSSSPNAANVAATATKLTYLSVLDRSKPAAQSTLEMTGALFTRGYQGLDWFNINHNREEYERPDLVAGLYSYPWSRQPYWNESRISRQHRLKPFPRHDLLGVLADWSSEIEPTWRNVLNARDLPWLKEYTVQGHGQGQTMVFPMSGFVAMAVEAAGQLHLMRREEEVGPEPNKFEVKDMRVKEQLWLEDEEREYEVLLTIRPGEGIGQSSSFRISSFEQSRGWKEHCTGFVKANSASPVTRPSLSLSRSRAQSHSKTVTFGDCAVSSSASSLDEESDSVSGSSSARPASSSASDSGSLNVDVTAEARRSGSQVQGSTTPDTPPCSGHATSASAFLDKKKLEQKLEHAKSTHLPDLALHSSETIYGHLESSVGAQYPSAFKTLTDVHVQGGTVAANCVVRETKTEMPSEHETGYKIHPATLDELLQLPLLSLGAGGHGKSTTTSYLPAAIRHLSINSRLRKKPGQTFCAHSNVEDIGKGSEASFMIEAFSSPGSGIAAISIAGVEYESLKAEREESDGPRELCFQVRWEELKTENKPDTSQGDINPDSKADNQESKDTPTPNIAIITEIPNPNTSPLIKAVYNQIEQQTGKQARISSLQKITDFTHSSFLVLSELDQPLVSSLTNKNPAAEKQLDQIKKLLTTSPGLLWVTRGATRFPTSPNSNMALGLLRTARSEASAVAAALDLDPDSRLSAEQQANLIVQAFNRSVLSSSAAKDDTDPESAELEFAEEQGKLYVPRLEPDEQLNIEISRELGPSIPYTQSFHQDSPEELNELRQLELAPSQGPKGELDNLHFEDRPETLLKDDEVEILVTASAITLDDVDYIQRGASHRHSIARSCSGTVSRVGKGVREVAVGAKVCALAEGRFGTHARAKVTSVVPMSGSMTPEVGAAIPIYVARAYYALVTIAHVKEGNRLLIQLSGPASVAAVEIAKSLRAQTWVYINNDVEMDAARKLGFAEDRVLDERSIYLRRKLDEATNGEGFDVVLTVSGGRNEGENTAWQCLADFGRLIEIRASGTQSSRPQLGANASFVSIDMISLAKGRPKLMRKTLSEVMQRLEKGQFQPPTKTHLYQASELAGALEWVRGAVTVHPVVVATGAKDQVKATYRKSRGIFRRDGTHIIIGGTGGLGRSMAKYMAEHGARNIVLLSRSGGGKDMVEQLEKEIACPDLNIRVKKCDASDERQVRELVKDCARELPSICGVIHAAMVLRDVLLESMTFPDFSQVIEPKYAGAWNVHNVLSDTGANLDYFVVLSSAAGILGSRGQGAYAAANTFLDSFVQYRVRNGLPGTSLDLTAVTDAGYLAENAERQEDIIRNFGNETVSEQEVLALLSAAVRGVSPPQVLTGLKLHVQSDGSWPYYASDARFTQLKAEALAAAEREGLVPKAAASPGNAFRAAKTDEEAIAIAGQGILQKLSDVLTIDVANLDATRNITSYGLDSLTAIELRNWIAKELRANLQILELLSSGTVKDLAAIIVQKTRAAT</sequence>
<dbReference type="InterPro" id="IPR020841">
    <property type="entry name" value="PKS_Beta-ketoAc_synthase_dom"/>
</dbReference>
<dbReference type="Pfam" id="PF13602">
    <property type="entry name" value="ADH_zinc_N_2"/>
    <property type="match status" value="1"/>
</dbReference>
<dbReference type="PROSITE" id="PS52019">
    <property type="entry name" value="PKS_MFAS_DH"/>
    <property type="match status" value="1"/>
</dbReference>
<dbReference type="Pfam" id="PF16197">
    <property type="entry name" value="KAsynt_C_assoc"/>
    <property type="match status" value="1"/>
</dbReference>
<dbReference type="SUPFAM" id="SSF50129">
    <property type="entry name" value="GroES-like"/>
    <property type="match status" value="1"/>
</dbReference>
<dbReference type="InterPro" id="IPR018201">
    <property type="entry name" value="Ketoacyl_synth_AS"/>
</dbReference>
<feature type="compositionally biased region" description="Basic and acidic residues" evidence="7">
    <location>
        <begin position="1415"/>
        <end position="1426"/>
    </location>
</feature>
<keyword evidence="2" id="KW-0597">Phosphoprotein</keyword>
<dbReference type="Gene3D" id="3.10.129.110">
    <property type="entry name" value="Polyketide synthase dehydratase"/>
    <property type="match status" value="2"/>
</dbReference>
<dbReference type="Gene3D" id="3.90.180.10">
    <property type="entry name" value="Medium-chain alcohol dehydrogenases, catalytic domain"/>
    <property type="match status" value="1"/>
</dbReference>
<dbReference type="InterPro" id="IPR042104">
    <property type="entry name" value="PKS_dehydratase_sf"/>
</dbReference>
<reference evidence="11" key="2">
    <citation type="submission" date="2023-07" db="EMBL/GenBank/DDBJ databases">
        <authorList>
            <consortium name="Lawrence Berkeley National Laboratory"/>
            <person name="Haridas S."/>
            <person name="Hensen N."/>
            <person name="Bonometti L."/>
            <person name="Westerberg I."/>
            <person name="Brannstrom I.O."/>
            <person name="Guillou S."/>
            <person name="Cros-Aarteil S."/>
            <person name="Calhoun S."/>
            <person name="Kuo A."/>
            <person name="Mondo S."/>
            <person name="Pangilinan J."/>
            <person name="Riley R."/>
            <person name="LaButti K."/>
            <person name="Andreopoulos B."/>
            <person name="Lipzen A."/>
            <person name="Chen C."/>
            <person name="Yanf M."/>
            <person name="Daum C."/>
            <person name="Ng V."/>
            <person name="Clum A."/>
            <person name="Steindorff A."/>
            <person name="Ohm R."/>
            <person name="Martin F."/>
            <person name="Silar P."/>
            <person name="Natvig D."/>
            <person name="Lalanne C."/>
            <person name="Gautier V."/>
            <person name="Ament-velasquez S.L."/>
            <person name="Kruys A."/>
            <person name="Hutchinson M.I."/>
            <person name="Powell A.J."/>
            <person name="Barry K."/>
            <person name="Miller A.N."/>
            <person name="Grigoriev I.V."/>
            <person name="Debuchy R."/>
            <person name="Gladieux P."/>
            <person name="Thoren M.H."/>
            <person name="Johannesson H."/>
        </authorList>
    </citation>
    <scope>NUCLEOTIDE SEQUENCE</scope>
    <source>
        <strain evidence="11">FGSC 1904</strain>
    </source>
</reference>
<dbReference type="InterPro" id="IPR016039">
    <property type="entry name" value="Thiolase-like"/>
</dbReference>
<dbReference type="InterPro" id="IPR032821">
    <property type="entry name" value="PKS_assoc"/>
</dbReference>
<dbReference type="InterPro" id="IPR014031">
    <property type="entry name" value="Ketoacyl_synth_C"/>
</dbReference>
<comment type="caution">
    <text evidence="11">The sequence shown here is derived from an EMBL/GenBank/DDBJ whole genome shotgun (WGS) entry which is preliminary data.</text>
</comment>
<evidence type="ECO:0000313" key="11">
    <source>
        <dbReference type="EMBL" id="KAK3401287.1"/>
    </source>
</evidence>
<dbReference type="Gene3D" id="3.30.70.3290">
    <property type="match status" value="1"/>
</dbReference>
<dbReference type="InterPro" id="IPR013968">
    <property type="entry name" value="PKS_KR"/>
</dbReference>
<dbReference type="SMART" id="SM00826">
    <property type="entry name" value="PKS_DH"/>
    <property type="match status" value="1"/>
</dbReference>
<dbReference type="SMART" id="SM00823">
    <property type="entry name" value="PKS_PP"/>
    <property type="match status" value="1"/>
</dbReference>
<gene>
    <name evidence="11" type="ORF">B0T20DRAFT_345545</name>
</gene>
<dbReference type="InterPro" id="IPR014030">
    <property type="entry name" value="Ketoacyl_synth_N"/>
</dbReference>
<dbReference type="InterPro" id="IPR049900">
    <property type="entry name" value="PKS_mFAS_DH"/>
</dbReference>
<reference evidence="11" key="1">
    <citation type="journal article" date="2023" name="Mol. Phylogenet. Evol.">
        <title>Genome-scale phylogeny and comparative genomics of the fungal order Sordariales.</title>
        <authorList>
            <person name="Hensen N."/>
            <person name="Bonometti L."/>
            <person name="Westerberg I."/>
            <person name="Brannstrom I.O."/>
            <person name="Guillou S."/>
            <person name="Cros-Aarteil S."/>
            <person name="Calhoun S."/>
            <person name="Haridas S."/>
            <person name="Kuo A."/>
            <person name="Mondo S."/>
            <person name="Pangilinan J."/>
            <person name="Riley R."/>
            <person name="LaButti K."/>
            <person name="Andreopoulos B."/>
            <person name="Lipzen A."/>
            <person name="Chen C."/>
            <person name="Yan M."/>
            <person name="Daum C."/>
            <person name="Ng V."/>
            <person name="Clum A."/>
            <person name="Steindorff A."/>
            <person name="Ohm R.A."/>
            <person name="Martin F."/>
            <person name="Silar P."/>
            <person name="Natvig D.O."/>
            <person name="Lalanne C."/>
            <person name="Gautier V."/>
            <person name="Ament-Velasquez S.L."/>
            <person name="Kruys A."/>
            <person name="Hutchinson M.I."/>
            <person name="Powell A.J."/>
            <person name="Barry K."/>
            <person name="Miller A.N."/>
            <person name="Grigoriev I.V."/>
            <person name="Debuchy R."/>
            <person name="Gladieux P."/>
            <person name="Hiltunen Thoren M."/>
            <person name="Johannesson H."/>
        </authorList>
    </citation>
    <scope>NUCLEOTIDE SEQUENCE</scope>
    <source>
        <strain evidence="11">FGSC 1904</strain>
    </source>
</reference>
<dbReference type="Pfam" id="PF21089">
    <property type="entry name" value="PKS_DH_N"/>
    <property type="match status" value="1"/>
</dbReference>
<evidence type="ECO:0000256" key="1">
    <source>
        <dbReference type="ARBA" id="ARBA00022450"/>
    </source>
</evidence>
<feature type="region of interest" description="Disordered" evidence="7">
    <location>
        <begin position="1141"/>
        <end position="1199"/>
    </location>
</feature>
<dbReference type="Gene3D" id="3.40.50.720">
    <property type="entry name" value="NAD(P)-binding Rossmann-like Domain"/>
    <property type="match status" value="3"/>
</dbReference>
<dbReference type="Pfam" id="PF00698">
    <property type="entry name" value="Acyl_transf_1"/>
    <property type="match status" value="1"/>
</dbReference>
<feature type="region of interest" description="C-terminal hotdog fold" evidence="6">
    <location>
        <begin position="1225"/>
        <end position="1384"/>
    </location>
</feature>
<dbReference type="PROSITE" id="PS50075">
    <property type="entry name" value="CARRIER"/>
    <property type="match status" value="1"/>
</dbReference>
<dbReference type="PANTHER" id="PTHR43775:SF13">
    <property type="entry name" value="POLYKETIDE SYNTHASE 1"/>
    <property type="match status" value="1"/>
</dbReference>
<dbReference type="CDD" id="cd05195">
    <property type="entry name" value="enoyl_red"/>
    <property type="match status" value="1"/>
</dbReference>
<dbReference type="Pfam" id="PF08659">
    <property type="entry name" value="KR"/>
    <property type="match status" value="1"/>
</dbReference>
<dbReference type="SMART" id="SM00827">
    <property type="entry name" value="PKS_AT"/>
    <property type="match status" value="1"/>
</dbReference>
<feature type="region of interest" description="N-terminal hotdog fold" evidence="6">
    <location>
        <begin position="967"/>
        <end position="1108"/>
    </location>
</feature>
<keyword evidence="3" id="KW-0808">Transferase</keyword>
<dbReference type="SMART" id="SM00822">
    <property type="entry name" value="PKS_KR"/>
    <property type="match status" value="1"/>
</dbReference>
<evidence type="ECO:0000259" key="8">
    <source>
        <dbReference type="PROSITE" id="PS50075"/>
    </source>
</evidence>
<dbReference type="SMART" id="SM00825">
    <property type="entry name" value="PKS_KS"/>
    <property type="match status" value="1"/>
</dbReference>
<dbReference type="PROSITE" id="PS00606">
    <property type="entry name" value="KS3_1"/>
    <property type="match status" value="1"/>
</dbReference>
<dbReference type="Pfam" id="PF14765">
    <property type="entry name" value="PS-DH"/>
    <property type="match status" value="1"/>
</dbReference>
<dbReference type="SUPFAM" id="SSF52151">
    <property type="entry name" value="FabD/lysophospholipase-like"/>
    <property type="match status" value="1"/>
</dbReference>
<dbReference type="CDD" id="cd00833">
    <property type="entry name" value="PKS"/>
    <property type="match status" value="1"/>
</dbReference>
<evidence type="ECO:0000259" key="9">
    <source>
        <dbReference type="PROSITE" id="PS52004"/>
    </source>
</evidence>
<dbReference type="PROSITE" id="PS52004">
    <property type="entry name" value="KS3_2"/>
    <property type="match status" value="1"/>
</dbReference>
<evidence type="ECO:0000256" key="5">
    <source>
        <dbReference type="ARBA" id="ARBA00023268"/>
    </source>
</evidence>
<feature type="domain" description="Carrier" evidence="8">
    <location>
        <begin position="2271"/>
        <end position="2348"/>
    </location>
</feature>
<dbReference type="InterPro" id="IPR036291">
    <property type="entry name" value="NAD(P)-bd_dom_sf"/>
</dbReference>
<dbReference type="InterPro" id="IPR050091">
    <property type="entry name" value="PKS_NRPS_Biosynth_Enz"/>
</dbReference>
<dbReference type="InterPro" id="IPR006162">
    <property type="entry name" value="Ppantetheine_attach_site"/>
</dbReference>
<feature type="region of interest" description="Disordered" evidence="7">
    <location>
        <begin position="1"/>
        <end position="27"/>
    </location>
</feature>
<dbReference type="InterPro" id="IPR011032">
    <property type="entry name" value="GroES-like_sf"/>
</dbReference>
<name>A0AAE0UEL2_SORBR</name>
<dbReference type="InterPro" id="IPR020807">
    <property type="entry name" value="PKS_DH"/>
</dbReference>
<dbReference type="InterPro" id="IPR001227">
    <property type="entry name" value="Ac_transferase_dom_sf"/>
</dbReference>
<feature type="region of interest" description="Disordered" evidence="7">
    <location>
        <begin position="856"/>
        <end position="877"/>
    </location>
</feature>
<dbReference type="SUPFAM" id="SSF51735">
    <property type="entry name" value="NAD(P)-binding Rossmann-fold domains"/>
    <property type="match status" value="2"/>
</dbReference>
<dbReference type="GO" id="GO:0031177">
    <property type="term" value="F:phosphopantetheine binding"/>
    <property type="evidence" value="ECO:0007669"/>
    <property type="project" value="InterPro"/>
</dbReference>
<dbReference type="InterPro" id="IPR016035">
    <property type="entry name" value="Acyl_Trfase/lysoPLipase"/>
</dbReference>
<dbReference type="InterPro" id="IPR020843">
    <property type="entry name" value="ER"/>
</dbReference>
<evidence type="ECO:0000256" key="2">
    <source>
        <dbReference type="ARBA" id="ARBA00022553"/>
    </source>
</evidence>
<keyword evidence="4" id="KW-0560">Oxidoreductase</keyword>
<dbReference type="Gene3D" id="3.40.47.10">
    <property type="match status" value="1"/>
</dbReference>
<evidence type="ECO:0000256" key="6">
    <source>
        <dbReference type="PROSITE-ProRule" id="PRU01363"/>
    </source>
</evidence>
<dbReference type="GO" id="GO:0004315">
    <property type="term" value="F:3-oxoacyl-[acyl-carrier-protein] synthase activity"/>
    <property type="evidence" value="ECO:0007669"/>
    <property type="project" value="InterPro"/>
</dbReference>
<dbReference type="GO" id="GO:0016491">
    <property type="term" value="F:oxidoreductase activity"/>
    <property type="evidence" value="ECO:0007669"/>
    <property type="project" value="UniProtKB-KW"/>
</dbReference>
<accession>A0AAE0UEL2</accession>
<evidence type="ECO:0000256" key="4">
    <source>
        <dbReference type="ARBA" id="ARBA00023002"/>
    </source>
</evidence>
<dbReference type="Gene3D" id="1.10.1200.10">
    <property type="entry name" value="ACP-like"/>
    <property type="match status" value="1"/>
</dbReference>
<dbReference type="GO" id="GO:0006633">
    <property type="term" value="P:fatty acid biosynthetic process"/>
    <property type="evidence" value="ECO:0007669"/>
    <property type="project" value="InterPro"/>
</dbReference>
<organism evidence="11 12">
    <name type="scientific">Sordaria brevicollis</name>
    <dbReference type="NCBI Taxonomy" id="83679"/>
    <lineage>
        <taxon>Eukaryota</taxon>
        <taxon>Fungi</taxon>
        <taxon>Dikarya</taxon>
        <taxon>Ascomycota</taxon>
        <taxon>Pezizomycotina</taxon>
        <taxon>Sordariomycetes</taxon>
        <taxon>Sordariomycetidae</taxon>
        <taxon>Sordariales</taxon>
        <taxon>Sordariaceae</taxon>
        <taxon>Sordaria</taxon>
    </lineage>
</organism>
<evidence type="ECO:0000256" key="7">
    <source>
        <dbReference type="SAM" id="MobiDB-lite"/>
    </source>
</evidence>
<dbReference type="Gene3D" id="3.40.366.10">
    <property type="entry name" value="Malonyl-Coenzyme A Acyl Carrier Protein, domain 2"/>
    <property type="match status" value="1"/>
</dbReference>
<dbReference type="SUPFAM" id="SSF47336">
    <property type="entry name" value="ACP-like"/>
    <property type="match status" value="1"/>
</dbReference>
<dbReference type="InterPro" id="IPR009081">
    <property type="entry name" value="PP-bd_ACP"/>
</dbReference>
<keyword evidence="1" id="KW-0596">Phosphopantetheine</keyword>
<dbReference type="InterPro" id="IPR016036">
    <property type="entry name" value="Malonyl_transacylase_ACP-bd"/>
</dbReference>
<dbReference type="Pfam" id="PF00109">
    <property type="entry name" value="ketoacyl-synt"/>
    <property type="match status" value="1"/>
</dbReference>
<dbReference type="Proteomes" id="UP001281003">
    <property type="component" value="Unassembled WGS sequence"/>
</dbReference>
<protein>
    <submittedName>
        <fullName evidence="11">Polyketide synthase</fullName>
    </submittedName>
</protein>
<dbReference type="PANTHER" id="PTHR43775">
    <property type="entry name" value="FATTY ACID SYNTHASE"/>
    <property type="match status" value="1"/>
</dbReference>
<dbReference type="Pfam" id="PF02801">
    <property type="entry name" value="Ketoacyl-synt_C"/>
    <property type="match status" value="1"/>
</dbReference>
<dbReference type="GO" id="GO:0030639">
    <property type="term" value="P:polyketide biosynthetic process"/>
    <property type="evidence" value="ECO:0007669"/>
    <property type="project" value="UniProtKB-ARBA"/>
</dbReference>
<dbReference type="Pfam" id="PF23297">
    <property type="entry name" value="ACP_SdgA_C"/>
    <property type="match status" value="1"/>
</dbReference>
<dbReference type="SMART" id="SM00829">
    <property type="entry name" value="PKS_ER"/>
    <property type="match status" value="1"/>
</dbReference>
<evidence type="ECO:0000256" key="3">
    <source>
        <dbReference type="ARBA" id="ARBA00022679"/>
    </source>
</evidence>
<feature type="compositionally biased region" description="Low complexity" evidence="7">
    <location>
        <begin position="857"/>
        <end position="877"/>
    </location>
</feature>
<feature type="domain" description="PKS/mFAS DH" evidence="10">
    <location>
        <begin position="967"/>
        <end position="1384"/>
    </location>
</feature>
<keyword evidence="12" id="KW-1185">Reference proteome</keyword>
<dbReference type="InterPro" id="IPR049552">
    <property type="entry name" value="PKS_DH_N"/>
</dbReference>